<sequence>MLLPHKMLTDDVKQKNKQKNRLQQDTQLFVICLSYL</sequence>
<accession>A0A0E9Q390</accession>
<organism evidence="1">
    <name type="scientific">Anguilla anguilla</name>
    <name type="common">European freshwater eel</name>
    <name type="synonym">Muraena anguilla</name>
    <dbReference type="NCBI Taxonomy" id="7936"/>
    <lineage>
        <taxon>Eukaryota</taxon>
        <taxon>Metazoa</taxon>
        <taxon>Chordata</taxon>
        <taxon>Craniata</taxon>
        <taxon>Vertebrata</taxon>
        <taxon>Euteleostomi</taxon>
        <taxon>Actinopterygii</taxon>
        <taxon>Neopterygii</taxon>
        <taxon>Teleostei</taxon>
        <taxon>Anguilliformes</taxon>
        <taxon>Anguillidae</taxon>
        <taxon>Anguilla</taxon>
    </lineage>
</organism>
<name>A0A0E9Q390_ANGAN</name>
<reference evidence="1" key="2">
    <citation type="journal article" date="2015" name="Fish Shellfish Immunol.">
        <title>Early steps in the European eel (Anguilla anguilla)-Vibrio vulnificus interaction in the gills: Role of the RtxA13 toxin.</title>
        <authorList>
            <person name="Callol A."/>
            <person name="Pajuelo D."/>
            <person name="Ebbesson L."/>
            <person name="Teles M."/>
            <person name="MacKenzie S."/>
            <person name="Amaro C."/>
        </authorList>
    </citation>
    <scope>NUCLEOTIDE SEQUENCE</scope>
</reference>
<proteinExistence type="predicted"/>
<protein>
    <submittedName>
        <fullName evidence="1">Uncharacterized protein</fullName>
    </submittedName>
</protein>
<dbReference type="AlphaFoldDB" id="A0A0E9Q390"/>
<evidence type="ECO:0000313" key="1">
    <source>
        <dbReference type="EMBL" id="JAH10588.1"/>
    </source>
</evidence>
<reference evidence="1" key="1">
    <citation type="submission" date="2014-11" db="EMBL/GenBank/DDBJ databases">
        <authorList>
            <person name="Amaro Gonzalez C."/>
        </authorList>
    </citation>
    <scope>NUCLEOTIDE SEQUENCE</scope>
</reference>
<dbReference type="EMBL" id="GBXM01097989">
    <property type="protein sequence ID" value="JAH10588.1"/>
    <property type="molecule type" value="Transcribed_RNA"/>
</dbReference>